<dbReference type="SUPFAM" id="SSF52058">
    <property type="entry name" value="L domain-like"/>
    <property type="match status" value="2"/>
</dbReference>
<dbReference type="Proteomes" id="UP001634007">
    <property type="component" value="Unassembled WGS sequence"/>
</dbReference>
<proteinExistence type="predicted"/>
<keyword evidence="3" id="KW-1185">Reference proteome</keyword>
<evidence type="ECO:0000313" key="3">
    <source>
        <dbReference type="Proteomes" id="UP001634007"/>
    </source>
</evidence>
<evidence type="ECO:0000313" key="2">
    <source>
        <dbReference type="EMBL" id="KAL3725293.1"/>
    </source>
</evidence>
<name>A0ABD3JDZ3_EUCGL</name>
<dbReference type="InterPro" id="IPR032675">
    <property type="entry name" value="LRR_dom_sf"/>
</dbReference>
<dbReference type="PANTHER" id="PTHR47186">
    <property type="entry name" value="LEUCINE-RICH REPEAT-CONTAINING PROTEIN 57"/>
    <property type="match status" value="1"/>
</dbReference>
<reference evidence="2 3" key="1">
    <citation type="submission" date="2024-11" db="EMBL/GenBank/DDBJ databases">
        <title>Chromosome-level genome assembly of Eucalyptus globulus Labill. provides insights into its genome evolution.</title>
        <authorList>
            <person name="Li X."/>
        </authorList>
    </citation>
    <scope>NUCLEOTIDE SEQUENCE [LARGE SCALE GENOMIC DNA]</scope>
    <source>
        <strain evidence="2">CL2024</strain>
        <tissue evidence="2">Fresh tender leaves</tissue>
    </source>
</reference>
<dbReference type="Pfam" id="PF25019">
    <property type="entry name" value="LRR_R13L1-DRL21"/>
    <property type="match status" value="1"/>
</dbReference>
<dbReference type="AlphaFoldDB" id="A0ABD3JDZ3"/>
<comment type="caution">
    <text evidence="2">The sequence shown here is derived from an EMBL/GenBank/DDBJ whole genome shotgun (WGS) entry which is preliminary data.</text>
</comment>
<dbReference type="EMBL" id="JBJKBG010000008">
    <property type="protein sequence ID" value="KAL3725293.1"/>
    <property type="molecule type" value="Genomic_DNA"/>
</dbReference>
<evidence type="ECO:0000259" key="1">
    <source>
        <dbReference type="Pfam" id="PF25019"/>
    </source>
</evidence>
<dbReference type="Gene3D" id="3.80.10.10">
    <property type="entry name" value="Ribonuclease Inhibitor"/>
    <property type="match status" value="4"/>
</dbReference>
<dbReference type="PANTHER" id="PTHR47186:SF18">
    <property type="entry name" value="RX N-TERMINAL DOMAIN-CONTAINING PROTEIN"/>
    <property type="match status" value="1"/>
</dbReference>
<sequence>MHDLVNDLARYVASRSFFSLDGGNAHNVSSSTHHLSFVRTHYDVASRFRVLAGATNLRTLLPLNVGHVRFYEYNLLIDEILHVLLPTLRWLRVLSLSHYWKISTLPGSIGCLKHLCYLNLSHNDSLIRLPDSITALYYLQTLILAYCGSLIELPSNIGSLTCLRHLDIRWTSLKRMPLGMNIPKDLRTLTNFVVAENGGTRVRELGELRDLMRTLSNVDTYQDAEIVNLREKRYLKKLVLRWSSYNNIMQQNCLNVLDKLQPRWNLRELIITYYSGRSFSDWLGHSSFSNISVVRLESCKHCVSLPPLGQLPFLEKLTIEGFDGVTSVGTEFNGSNCIHFQSLKYLEFTGGLAFAHMQELCIRNCPKLSGGLPSHLPSLTSLSIEKCPQLTSSLPFAPLLREIKLDDCGNFSGVEPLLNGTELRDMKIKNLSALPLRFLPPTMTRLNLEDNPEIELPIHICHESLQYLNLERICDTIYHFLWKISPRLRKFGYSPLHLHSMDIRYCPEFRSFPAGGLATPCLTSLELNDCRHLNYLPENMQALLPSLRSLTIPSCPQLESFPKRGLPSELVALSLSNCDKLITSCKDWGLQSLCSLKTFDIGREKNIESFPEIGLLPTSLTSLDISRFENLTSLNSKGLHSLSSLENLSIIKCPKLHSFPKEGQILPASLTTLSIYDMGLKSLDNLGLHHLTCLKEFRINSCGGLRSMPTEGLSSSLSNLFISRCPLLEKRSQ</sequence>
<feature type="domain" description="R13L1/DRL21-like LRR repeat region" evidence="1">
    <location>
        <begin position="205"/>
        <end position="321"/>
    </location>
</feature>
<accession>A0ABD3JDZ3</accession>
<protein>
    <recommendedName>
        <fullName evidence="1">R13L1/DRL21-like LRR repeat region domain-containing protein</fullName>
    </recommendedName>
</protein>
<dbReference type="InterPro" id="IPR056789">
    <property type="entry name" value="LRR_R13L1-DRL21"/>
</dbReference>
<organism evidence="2 3">
    <name type="scientific">Eucalyptus globulus</name>
    <name type="common">Tasmanian blue gum</name>
    <dbReference type="NCBI Taxonomy" id="34317"/>
    <lineage>
        <taxon>Eukaryota</taxon>
        <taxon>Viridiplantae</taxon>
        <taxon>Streptophyta</taxon>
        <taxon>Embryophyta</taxon>
        <taxon>Tracheophyta</taxon>
        <taxon>Spermatophyta</taxon>
        <taxon>Magnoliopsida</taxon>
        <taxon>eudicotyledons</taxon>
        <taxon>Gunneridae</taxon>
        <taxon>Pentapetalae</taxon>
        <taxon>rosids</taxon>
        <taxon>malvids</taxon>
        <taxon>Myrtales</taxon>
        <taxon>Myrtaceae</taxon>
        <taxon>Myrtoideae</taxon>
        <taxon>Eucalypteae</taxon>
        <taxon>Eucalyptus</taxon>
    </lineage>
</organism>
<gene>
    <name evidence="2" type="ORF">ACJRO7_030321</name>
</gene>